<protein>
    <submittedName>
        <fullName evidence="2">Uncharacterized protein</fullName>
    </submittedName>
</protein>
<reference evidence="2 3" key="1">
    <citation type="submission" date="2024-04" db="EMBL/GenBank/DDBJ databases">
        <title>Phyllosticta paracitricarpa is synonymous to the EU quarantine fungus P. citricarpa based on phylogenomic analyses.</title>
        <authorList>
            <consortium name="Lawrence Berkeley National Laboratory"/>
            <person name="Van Ingen-Buijs V.A."/>
            <person name="Van Westerhoven A.C."/>
            <person name="Haridas S."/>
            <person name="Skiadas P."/>
            <person name="Martin F."/>
            <person name="Groenewald J.Z."/>
            <person name="Crous P.W."/>
            <person name="Seidl M.F."/>
        </authorList>
    </citation>
    <scope>NUCLEOTIDE SEQUENCE [LARGE SCALE GENOMIC DNA]</scope>
    <source>
        <strain evidence="2 3">CBS 122670</strain>
    </source>
</reference>
<evidence type="ECO:0000256" key="1">
    <source>
        <dbReference type="SAM" id="MobiDB-lite"/>
    </source>
</evidence>
<proteinExistence type="predicted"/>
<gene>
    <name evidence="2" type="ORF">IWX46DRAFT_192162</name>
</gene>
<feature type="compositionally biased region" description="Polar residues" evidence="1">
    <location>
        <begin position="126"/>
        <end position="142"/>
    </location>
</feature>
<keyword evidence="3" id="KW-1185">Reference proteome</keyword>
<dbReference type="EMBL" id="JBBPDW010000026">
    <property type="protein sequence ID" value="KAK7540344.1"/>
    <property type="molecule type" value="Genomic_DNA"/>
</dbReference>
<dbReference type="Proteomes" id="UP001365128">
    <property type="component" value="Unassembled WGS sequence"/>
</dbReference>
<sequence length="242" mass="26692">MKRRAAIEQLAPVLSTAYNSLLNALDTPRKSLERPWFWRDSDALKKNGYASESESDSDSDSDTVTGETVEEIPPPPTPDSESLRLLLDSSYVQFKHGDTPSSSPLLVVLDIVEIMLAESPSPAAICSQQGKSSDQTAQPRQNNNEKKKSRRSFRRSRPTNNFEPSQAPPLPTTVPDAAETAPVGLSCEQVMQLVDFLMKNWPTVEQTIFAMLRDNPGLRLDGCIRLLGQRVLGKVLSSAKPK</sequence>
<feature type="region of interest" description="Disordered" evidence="1">
    <location>
        <begin position="47"/>
        <end position="82"/>
    </location>
</feature>
<comment type="caution">
    <text evidence="2">The sequence shown here is derived from an EMBL/GenBank/DDBJ whole genome shotgun (WGS) entry which is preliminary data.</text>
</comment>
<accession>A0ABR1LYR8</accession>
<organism evidence="2 3">
    <name type="scientific">Phyllosticta citricarpa</name>
    <dbReference type="NCBI Taxonomy" id="55181"/>
    <lineage>
        <taxon>Eukaryota</taxon>
        <taxon>Fungi</taxon>
        <taxon>Dikarya</taxon>
        <taxon>Ascomycota</taxon>
        <taxon>Pezizomycotina</taxon>
        <taxon>Dothideomycetes</taxon>
        <taxon>Dothideomycetes incertae sedis</taxon>
        <taxon>Botryosphaeriales</taxon>
        <taxon>Phyllostictaceae</taxon>
        <taxon>Phyllosticta</taxon>
    </lineage>
</organism>
<evidence type="ECO:0000313" key="3">
    <source>
        <dbReference type="Proteomes" id="UP001365128"/>
    </source>
</evidence>
<feature type="compositionally biased region" description="Basic residues" evidence="1">
    <location>
        <begin position="147"/>
        <end position="157"/>
    </location>
</feature>
<evidence type="ECO:0000313" key="2">
    <source>
        <dbReference type="EMBL" id="KAK7540344.1"/>
    </source>
</evidence>
<feature type="region of interest" description="Disordered" evidence="1">
    <location>
        <begin position="123"/>
        <end position="178"/>
    </location>
</feature>
<name>A0ABR1LYR8_9PEZI</name>